<dbReference type="AlphaFoldDB" id="A0A7Z7BBJ2"/>
<feature type="compositionally biased region" description="Polar residues" evidence="1">
    <location>
        <begin position="195"/>
        <end position="205"/>
    </location>
</feature>
<dbReference type="RefSeq" id="WP_143036556.1">
    <property type="nucleotide sequence ID" value="NZ_FNDI01000016.1"/>
</dbReference>
<evidence type="ECO:0000256" key="1">
    <source>
        <dbReference type="SAM" id="MobiDB-lite"/>
    </source>
</evidence>
<proteinExistence type="predicted"/>
<dbReference type="EMBL" id="FNDI01000016">
    <property type="protein sequence ID" value="SDI38893.1"/>
    <property type="molecule type" value="Genomic_DNA"/>
</dbReference>
<feature type="compositionally biased region" description="Basic and acidic residues" evidence="1">
    <location>
        <begin position="207"/>
        <end position="219"/>
    </location>
</feature>
<dbReference type="Proteomes" id="UP000198900">
    <property type="component" value="Unassembled WGS sequence"/>
</dbReference>
<gene>
    <name evidence="2" type="ORF">SAMN04487926_11630</name>
</gene>
<organism evidence="2 3">
    <name type="scientific">Paraburkholderia steynii</name>
    <dbReference type="NCBI Taxonomy" id="1245441"/>
    <lineage>
        <taxon>Bacteria</taxon>
        <taxon>Pseudomonadati</taxon>
        <taxon>Pseudomonadota</taxon>
        <taxon>Betaproteobacteria</taxon>
        <taxon>Burkholderiales</taxon>
        <taxon>Burkholderiaceae</taxon>
        <taxon>Paraburkholderia</taxon>
    </lineage>
</organism>
<keyword evidence="3" id="KW-1185">Reference proteome</keyword>
<feature type="region of interest" description="Disordered" evidence="1">
    <location>
        <begin position="195"/>
        <end position="219"/>
    </location>
</feature>
<accession>A0A7Z7BBJ2</accession>
<sequence length="219" mass="24196">MGKTSRATPEQEGEISVSMVKFTMRGSDASLQKGLDTIRAALAQAGFAAAVPEVKQIRSTPAKQLSGELEDGETGSFPQETNDNSDTEDAASFTHPPVKKATSPKKAPNYKIIKDLNFDDIEPALKDFVNEKNPKTDLNKYLCIAYWFKHHKGLEDLTTEHFFTAYMTHSWSLPPNAAIPIRDLRHAKRQWLVPGSTTGTSTISNAGERRVQEMSKAES</sequence>
<name>A0A7Z7BBJ2_9BURK</name>
<protein>
    <submittedName>
        <fullName evidence="2">Uncharacterized protein</fullName>
    </submittedName>
</protein>
<feature type="region of interest" description="Disordered" evidence="1">
    <location>
        <begin position="57"/>
        <end position="105"/>
    </location>
</feature>
<reference evidence="2" key="1">
    <citation type="submission" date="2016-10" db="EMBL/GenBank/DDBJ databases">
        <authorList>
            <person name="Varghese N."/>
            <person name="Submissions S."/>
        </authorList>
    </citation>
    <scope>NUCLEOTIDE SEQUENCE [LARGE SCALE GENOMIC DNA]</scope>
    <source>
        <strain evidence="2">YR281</strain>
    </source>
</reference>
<evidence type="ECO:0000313" key="2">
    <source>
        <dbReference type="EMBL" id="SDI38893.1"/>
    </source>
</evidence>
<evidence type="ECO:0000313" key="3">
    <source>
        <dbReference type="Proteomes" id="UP000198900"/>
    </source>
</evidence>
<comment type="caution">
    <text evidence="2">The sequence shown here is derived from an EMBL/GenBank/DDBJ whole genome shotgun (WGS) entry which is preliminary data.</text>
</comment>